<evidence type="ECO:0000256" key="1">
    <source>
        <dbReference type="ARBA" id="ARBA00008416"/>
    </source>
</evidence>
<keyword evidence="6" id="KW-1185">Reference proteome</keyword>
<evidence type="ECO:0000313" key="5">
    <source>
        <dbReference type="EMBL" id="PVW14719.1"/>
    </source>
</evidence>
<evidence type="ECO:0008006" key="7">
    <source>
        <dbReference type="Google" id="ProtNLM"/>
    </source>
</evidence>
<comment type="caution">
    <text evidence="5">The sequence shown here is derived from an EMBL/GenBank/DDBJ whole genome shotgun (WGS) entry which is preliminary data.</text>
</comment>
<evidence type="ECO:0000259" key="3">
    <source>
        <dbReference type="Pfam" id="PF02678"/>
    </source>
</evidence>
<evidence type="ECO:0000256" key="2">
    <source>
        <dbReference type="RuleBase" id="RU003457"/>
    </source>
</evidence>
<dbReference type="InterPro" id="IPR003829">
    <property type="entry name" value="Pirin_N_dom"/>
</dbReference>
<dbReference type="InterPro" id="IPR041602">
    <property type="entry name" value="Quercetinase_C"/>
</dbReference>
<dbReference type="Proteomes" id="UP000245962">
    <property type="component" value="Unassembled WGS sequence"/>
</dbReference>
<dbReference type="PIRSF" id="PIRSF006232">
    <property type="entry name" value="Pirin"/>
    <property type="match status" value="1"/>
</dbReference>
<organism evidence="5 6">
    <name type="scientific">Marixanthomonas spongiae</name>
    <dbReference type="NCBI Taxonomy" id="2174845"/>
    <lineage>
        <taxon>Bacteria</taxon>
        <taxon>Pseudomonadati</taxon>
        <taxon>Bacteroidota</taxon>
        <taxon>Flavobacteriia</taxon>
        <taxon>Flavobacteriales</taxon>
        <taxon>Flavobacteriaceae</taxon>
        <taxon>Marixanthomonas</taxon>
    </lineage>
</organism>
<dbReference type="CDD" id="cd02910">
    <property type="entry name" value="cupin_Yhhw_N"/>
    <property type="match status" value="1"/>
</dbReference>
<evidence type="ECO:0000313" key="6">
    <source>
        <dbReference type="Proteomes" id="UP000245962"/>
    </source>
</evidence>
<dbReference type="PANTHER" id="PTHR43212">
    <property type="entry name" value="QUERCETIN 2,3-DIOXYGENASE"/>
    <property type="match status" value="1"/>
</dbReference>
<dbReference type="Pfam" id="PF02678">
    <property type="entry name" value="Pirin"/>
    <property type="match status" value="1"/>
</dbReference>
<dbReference type="OrthoDB" id="321327at2"/>
<dbReference type="PANTHER" id="PTHR43212:SF3">
    <property type="entry name" value="QUERCETIN 2,3-DIOXYGENASE"/>
    <property type="match status" value="1"/>
</dbReference>
<dbReference type="EMBL" id="QEHR01000005">
    <property type="protein sequence ID" value="PVW14719.1"/>
    <property type="molecule type" value="Genomic_DNA"/>
</dbReference>
<sequence>MKTILHPAESRGTANFGWLQARYSFSFANYYNPDRLQFGKLRVLNDDQIDPAMGFGKHPHKNTEIVTIPHSGALKHQDSTGSSGIIKSGDIQVISAGTGVEQREVNTSTTEAVSLFQIWILPENEGVAPRYNQKKIAPLLQKNGCSTMVKLKQTKENKLWTQEQAYFSLGTFSEKTKTSYSLHNKTYGVYVFVIDGTILVDNETLNKRDAIEEIWDTDSIDVTASKNSRVLRIEIPMN</sequence>
<proteinExistence type="inferred from homology"/>
<comment type="similarity">
    <text evidence="1 2">Belongs to the pirin family.</text>
</comment>
<feature type="domain" description="Pirin N-terminal" evidence="3">
    <location>
        <begin position="13"/>
        <end position="120"/>
    </location>
</feature>
<name>A0A2U0I0U8_9FLAO</name>
<dbReference type="InterPro" id="IPR012093">
    <property type="entry name" value="Pirin"/>
</dbReference>
<feature type="domain" description="Quercetin 2,3-dioxygenase C-terminal cupin" evidence="4">
    <location>
        <begin position="153"/>
        <end position="234"/>
    </location>
</feature>
<evidence type="ECO:0000259" key="4">
    <source>
        <dbReference type="Pfam" id="PF17954"/>
    </source>
</evidence>
<dbReference type="Pfam" id="PF17954">
    <property type="entry name" value="Pirin_C_2"/>
    <property type="match status" value="1"/>
</dbReference>
<reference evidence="5 6" key="1">
    <citation type="submission" date="2018-04" db="EMBL/GenBank/DDBJ databases">
        <title>Marixanthomonas spongiae HN-E44 sp. nov., isolated from a marine sponge.</title>
        <authorList>
            <person name="Luo L."/>
            <person name="Zhuang L."/>
        </authorList>
    </citation>
    <scope>NUCLEOTIDE SEQUENCE [LARGE SCALE GENOMIC DNA]</scope>
    <source>
        <strain evidence="5 6">HN-E44</strain>
    </source>
</reference>
<accession>A0A2U0I0U8</accession>
<dbReference type="AlphaFoldDB" id="A0A2U0I0U8"/>
<gene>
    <name evidence="5" type="ORF">DDV96_09390</name>
</gene>
<dbReference type="RefSeq" id="WP_116694496.1">
    <property type="nucleotide sequence ID" value="NZ_QEHR01000005.1"/>
</dbReference>
<dbReference type="Gene3D" id="2.60.120.10">
    <property type="entry name" value="Jelly Rolls"/>
    <property type="match status" value="2"/>
</dbReference>
<dbReference type="InterPro" id="IPR014710">
    <property type="entry name" value="RmlC-like_jellyroll"/>
</dbReference>
<dbReference type="InterPro" id="IPR011051">
    <property type="entry name" value="RmlC_Cupin_sf"/>
</dbReference>
<dbReference type="SUPFAM" id="SSF51182">
    <property type="entry name" value="RmlC-like cupins"/>
    <property type="match status" value="1"/>
</dbReference>
<protein>
    <recommendedName>
        <fullName evidence="7">Pirin family protein</fullName>
    </recommendedName>
</protein>